<feature type="compositionally biased region" description="Basic residues" evidence="1">
    <location>
        <begin position="90"/>
        <end position="116"/>
    </location>
</feature>
<proteinExistence type="predicted"/>
<keyword evidence="3" id="KW-1185">Reference proteome</keyword>
<evidence type="ECO:0000256" key="1">
    <source>
        <dbReference type="SAM" id="MobiDB-lite"/>
    </source>
</evidence>
<evidence type="ECO:0000313" key="3">
    <source>
        <dbReference type="Proteomes" id="UP001066276"/>
    </source>
</evidence>
<dbReference type="EMBL" id="JANPWB010000013">
    <property type="protein sequence ID" value="KAJ1103749.1"/>
    <property type="molecule type" value="Genomic_DNA"/>
</dbReference>
<reference evidence="2" key="1">
    <citation type="journal article" date="2022" name="bioRxiv">
        <title>Sequencing and chromosome-scale assembly of the giantPleurodeles waltlgenome.</title>
        <authorList>
            <person name="Brown T."/>
            <person name="Elewa A."/>
            <person name="Iarovenko S."/>
            <person name="Subramanian E."/>
            <person name="Araus A.J."/>
            <person name="Petzold A."/>
            <person name="Susuki M."/>
            <person name="Suzuki K.-i.T."/>
            <person name="Hayashi T."/>
            <person name="Toyoda A."/>
            <person name="Oliveira C."/>
            <person name="Osipova E."/>
            <person name="Leigh N.D."/>
            <person name="Simon A."/>
            <person name="Yun M.H."/>
        </authorList>
    </citation>
    <scope>NUCLEOTIDE SEQUENCE</scope>
    <source>
        <strain evidence="2">20211129_DDA</strain>
        <tissue evidence="2">Liver</tissue>
    </source>
</reference>
<organism evidence="2 3">
    <name type="scientific">Pleurodeles waltl</name>
    <name type="common">Iberian ribbed newt</name>
    <dbReference type="NCBI Taxonomy" id="8319"/>
    <lineage>
        <taxon>Eukaryota</taxon>
        <taxon>Metazoa</taxon>
        <taxon>Chordata</taxon>
        <taxon>Craniata</taxon>
        <taxon>Vertebrata</taxon>
        <taxon>Euteleostomi</taxon>
        <taxon>Amphibia</taxon>
        <taxon>Batrachia</taxon>
        <taxon>Caudata</taxon>
        <taxon>Salamandroidea</taxon>
        <taxon>Salamandridae</taxon>
        <taxon>Pleurodelinae</taxon>
        <taxon>Pleurodeles</taxon>
    </lineage>
</organism>
<dbReference type="AlphaFoldDB" id="A0AAV7ML10"/>
<sequence length="177" mass="18597">MPGESKWSRTGAEPKTPSTPGDRPRPPAGQSAPDRCAGPHTRTGRHSPGHGPTRPPEDPAAVAKVPPVQHSCLLAAATPSGVAQQQGAPQKRKFAHPRRPRRAVRPHTTGPRKHRGQPPPGARRQIRSGTGGPKCLQRRPSACADTRAQKVPFSAGLLRGGPVFSAHSLASSSPVLL</sequence>
<gene>
    <name evidence="2" type="ORF">NDU88_001170</name>
</gene>
<accession>A0AAV7ML10</accession>
<feature type="region of interest" description="Disordered" evidence="1">
    <location>
        <begin position="1"/>
        <end position="177"/>
    </location>
</feature>
<comment type="caution">
    <text evidence="2">The sequence shown here is derived from an EMBL/GenBank/DDBJ whole genome shotgun (WGS) entry which is preliminary data.</text>
</comment>
<name>A0AAV7ML10_PLEWA</name>
<protein>
    <submittedName>
        <fullName evidence="2">Uncharacterized protein</fullName>
    </submittedName>
</protein>
<dbReference type="Proteomes" id="UP001066276">
    <property type="component" value="Chromosome 9"/>
</dbReference>
<feature type="compositionally biased region" description="Polar residues" evidence="1">
    <location>
        <begin position="168"/>
        <end position="177"/>
    </location>
</feature>
<evidence type="ECO:0000313" key="2">
    <source>
        <dbReference type="EMBL" id="KAJ1103749.1"/>
    </source>
</evidence>